<proteinExistence type="predicted"/>
<sequence>MSHVLTLAPGMAVTGPPGLYEVLLVAAFAAHVLLVNVALGCTLIALFSPGTGRAVAGALAKRLPIAVAVAVNLAIPVLLFASVLYGQYLYTAAILSAVPWLSLFMVVMIAYGLLYVFQPRAARPGAGWIAAGAGALLLLASLTLVNVSLLAVRPDLWPGAAAQAGGTALAVGDPTFLPRWLHFVTASLAVGGLALALFSQKAARSDAAAADRLRLGLRWFGGATLAQIPVGLWFLLSLPRPIMERFFGGHPVTTLAFMLGLGLAAAALLNAWRGRVGRAAFFIVAAVGGMAVVREQVRQAYLAPHFTLDALPVATQIGPIVMFLACLAATALAAIWAISLYRRAGQRG</sequence>
<feature type="transmembrane region" description="Helical" evidence="1">
    <location>
        <begin position="63"/>
        <end position="85"/>
    </location>
</feature>
<dbReference type="EMBL" id="WVUD01000008">
    <property type="protein sequence ID" value="MYL82871.1"/>
    <property type="molecule type" value="Genomic_DNA"/>
</dbReference>
<evidence type="ECO:0000313" key="2">
    <source>
        <dbReference type="EMBL" id="MYL82871.1"/>
    </source>
</evidence>
<dbReference type="AlphaFoldDB" id="A0A7C9N188"/>
<accession>A0A7C9N188</accession>
<gene>
    <name evidence="2" type="ORF">GTA51_06935</name>
</gene>
<feature type="transmembrane region" description="Helical" evidence="1">
    <location>
        <begin position="250"/>
        <end position="272"/>
    </location>
</feature>
<feature type="transmembrane region" description="Helical" evidence="1">
    <location>
        <begin position="129"/>
        <end position="152"/>
    </location>
</feature>
<keyword evidence="3" id="KW-1185">Reference proteome</keyword>
<comment type="caution">
    <text evidence="2">The sequence shown here is derived from an EMBL/GenBank/DDBJ whole genome shotgun (WGS) entry which is preliminary data.</text>
</comment>
<feature type="transmembrane region" description="Helical" evidence="1">
    <location>
        <begin position="317"/>
        <end position="341"/>
    </location>
</feature>
<feature type="transmembrane region" description="Helical" evidence="1">
    <location>
        <begin position="97"/>
        <end position="117"/>
    </location>
</feature>
<organism evidence="2 3">
    <name type="scientific">Solidesulfovibrio aerotolerans</name>
    <dbReference type="NCBI Taxonomy" id="295255"/>
    <lineage>
        <taxon>Bacteria</taxon>
        <taxon>Pseudomonadati</taxon>
        <taxon>Thermodesulfobacteriota</taxon>
        <taxon>Desulfovibrionia</taxon>
        <taxon>Desulfovibrionales</taxon>
        <taxon>Desulfovibrionaceae</taxon>
        <taxon>Solidesulfovibrio</taxon>
    </lineage>
</organism>
<keyword evidence="1" id="KW-0472">Membrane</keyword>
<evidence type="ECO:0000256" key="1">
    <source>
        <dbReference type="SAM" id="Phobius"/>
    </source>
</evidence>
<feature type="transmembrane region" description="Helical" evidence="1">
    <location>
        <begin position="219"/>
        <end position="238"/>
    </location>
</feature>
<dbReference type="RefSeq" id="WP_160959794.1">
    <property type="nucleotide sequence ID" value="NZ_WVUD01000008.1"/>
</dbReference>
<feature type="transmembrane region" description="Helical" evidence="1">
    <location>
        <begin position="20"/>
        <end position="47"/>
    </location>
</feature>
<evidence type="ECO:0000313" key="3">
    <source>
        <dbReference type="Proteomes" id="UP000482487"/>
    </source>
</evidence>
<keyword evidence="1" id="KW-0812">Transmembrane</keyword>
<keyword evidence="1" id="KW-1133">Transmembrane helix</keyword>
<feature type="transmembrane region" description="Helical" evidence="1">
    <location>
        <begin position="279"/>
        <end position="297"/>
    </location>
</feature>
<protein>
    <submittedName>
        <fullName evidence="2">Uncharacterized protein</fullName>
    </submittedName>
</protein>
<dbReference type="OrthoDB" id="9810382at2"/>
<dbReference type="Proteomes" id="UP000482487">
    <property type="component" value="Unassembled WGS sequence"/>
</dbReference>
<reference evidence="2 3" key="1">
    <citation type="submission" date="2020-01" db="EMBL/GenBank/DDBJ databases">
        <title>Genome sequence of Desulfovibrio aerotolerans DSM 16695(T).</title>
        <authorList>
            <person name="Karnachuk O."/>
            <person name="Avakyan M."/>
            <person name="Mardanov A."/>
            <person name="Kadnikov V."/>
            <person name="Ravin N."/>
        </authorList>
    </citation>
    <scope>NUCLEOTIDE SEQUENCE [LARGE SCALE GENOMIC DNA]</scope>
    <source>
        <strain evidence="2 3">DSM 16695</strain>
    </source>
</reference>
<name>A0A7C9N188_9BACT</name>
<feature type="transmembrane region" description="Helical" evidence="1">
    <location>
        <begin position="180"/>
        <end position="198"/>
    </location>
</feature>